<organism evidence="1 2">
    <name type="scientific">Anaeroglobus geminatus F0357</name>
    <dbReference type="NCBI Taxonomy" id="861450"/>
    <lineage>
        <taxon>Bacteria</taxon>
        <taxon>Bacillati</taxon>
        <taxon>Bacillota</taxon>
        <taxon>Negativicutes</taxon>
        <taxon>Veillonellales</taxon>
        <taxon>Veillonellaceae</taxon>
        <taxon>Anaeroglobus</taxon>
    </lineage>
</organism>
<reference evidence="1 2" key="1">
    <citation type="submission" date="2011-08" db="EMBL/GenBank/DDBJ databases">
        <authorList>
            <person name="Weinstock G."/>
            <person name="Sodergren E."/>
            <person name="Clifton S."/>
            <person name="Fulton L."/>
            <person name="Fulton B."/>
            <person name="Courtney L."/>
            <person name="Fronick C."/>
            <person name="Harrison M."/>
            <person name="Strong C."/>
            <person name="Farmer C."/>
            <person name="Delahaunty K."/>
            <person name="Markovic C."/>
            <person name="Hall O."/>
            <person name="Minx P."/>
            <person name="Tomlinson C."/>
            <person name="Mitreva M."/>
            <person name="Hou S."/>
            <person name="Chen J."/>
            <person name="Wollam A."/>
            <person name="Pepin K.H."/>
            <person name="Johnson M."/>
            <person name="Bhonagiri V."/>
            <person name="Zhang X."/>
            <person name="Suruliraj S."/>
            <person name="Warren W."/>
            <person name="Chinwalla A."/>
            <person name="Mardis E.R."/>
            <person name="Wilson R.K."/>
        </authorList>
    </citation>
    <scope>NUCLEOTIDE SEQUENCE [LARGE SCALE GENOMIC DNA]</scope>
    <source>
        <strain evidence="1 2">F0357</strain>
    </source>
</reference>
<dbReference type="Proteomes" id="UP000005481">
    <property type="component" value="Unassembled WGS sequence"/>
</dbReference>
<proteinExistence type="predicted"/>
<keyword evidence="2" id="KW-1185">Reference proteome</keyword>
<evidence type="ECO:0000313" key="2">
    <source>
        <dbReference type="Proteomes" id="UP000005481"/>
    </source>
</evidence>
<sequence length="42" mass="4916">MVFSFRIIIYGYIRHDQSGAENDRAGFFLVTHFKLCYNNASL</sequence>
<comment type="caution">
    <text evidence="1">The sequence shown here is derived from an EMBL/GenBank/DDBJ whole genome shotgun (WGS) entry which is preliminary data.</text>
</comment>
<evidence type="ECO:0000313" key="1">
    <source>
        <dbReference type="EMBL" id="EHM39747.1"/>
    </source>
</evidence>
<name>G9YIE5_9FIRM</name>
<dbReference type="EMBL" id="AGCJ01000060">
    <property type="protein sequence ID" value="EHM39747.1"/>
    <property type="molecule type" value="Genomic_DNA"/>
</dbReference>
<dbReference type="HOGENOM" id="CLU_3246382_0_0_9"/>
<dbReference type="AlphaFoldDB" id="G9YIE5"/>
<gene>
    <name evidence="1" type="ORF">HMPREF0080_01436</name>
</gene>
<accession>G9YIE5</accession>
<protein>
    <submittedName>
        <fullName evidence="1">Uncharacterized protein</fullName>
    </submittedName>
</protein>